<name>A0A1M5S5P8_9FIRM</name>
<dbReference type="OrthoDB" id="9786940at2"/>
<dbReference type="InterPro" id="IPR040442">
    <property type="entry name" value="Pyrv_kinase-like_dom_sf"/>
</dbReference>
<evidence type="ECO:0000256" key="2">
    <source>
        <dbReference type="ARBA" id="ARBA00022723"/>
    </source>
</evidence>
<dbReference type="PANTHER" id="PTHR32308:SF0">
    <property type="entry name" value="HPCH_HPAI ALDOLASE_CITRATE LYASE DOMAIN-CONTAINING PROTEIN"/>
    <property type="match status" value="1"/>
</dbReference>
<accession>A0A1M5S5P8</accession>
<evidence type="ECO:0000256" key="1">
    <source>
        <dbReference type="ARBA" id="ARBA00001946"/>
    </source>
</evidence>
<dbReference type="SUPFAM" id="SSF51621">
    <property type="entry name" value="Phosphoenolpyruvate/pyruvate domain"/>
    <property type="match status" value="1"/>
</dbReference>
<gene>
    <name evidence="7" type="ORF">SAMN02746098_00749</name>
</gene>
<proteinExistence type="predicted"/>
<dbReference type="GO" id="GO:0016829">
    <property type="term" value="F:lyase activity"/>
    <property type="evidence" value="ECO:0007669"/>
    <property type="project" value="UniProtKB-KW"/>
</dbReference>
<reference evidence="8" key="1">
    <citation type="submission" date="2016-11" db="EMBL/GenBank/DDBJ databases">
        <authorList>
            <person name="Varghese N."/>
            <person name="Submissions S."/>
        </authorList>
    </citation>
    <scope>NUCLEOTIDE SEQUENCE [LARGE SCALE GENOMIC DNA]</scope>
    <source>
        <strain evidence="8">DSM 15449</strain>
    </source>
</reference>
<feature type="domain" description="HpcH/HpaI aldolase/citrate lyase" evidence="6">
    <location>
        <begin position="6"/>
        <end position="224"/>
    </location>
</feature>
<evidence type="ECO:0000313" key="8">
    <source>
        <dbReference type="Proteomes" id="UP000183954"/>
    </source>
</evidence>
<dbReference type="EMBL" id="FQXJ01000003">
    <property type="protein sequence ID" value="SHH33588.1"/>
    <property type="molecule type" value="Genomic_DNA"/>
</dbReference>
<keyword evidence="3 5" id="KW-0460">Magnesium</keyword>
<evidence type="ECO:0000256" key="5">
    <source>
        <dbReference type="PIRSR" id="PIRSR015582-2"/>
    </source>
</evidence>
<dbReference type="PANTHER" id="PTHR32308">
    <property type="entry name" value="LYASE BETA SUBUNIT, PUTATIVE (AFU_ORTHOLOGUE AFUA_4G13030)-RELATED"/>
    <property type="match status" value="1"/>
</dbReference>
<keyword evidence="8" id="KW-1185">Reference proteome</keyword>
<feature type="binding site" evidence="5">
    <location>
        <position position="129"/>
    </location>
    <ligand>
        <name>Mg(2+)</name>
        <dbReference type="ChEBI" id="CHEBI:18420"/>
    </ligand>
</feature>
<feature type="binding site" evidence="4">
    <location>
        <position position="129"/>
    </location>
    <ligand>
        <name>substrate</name>
    </ligand>
</feature>
<dbReference type="AlphaFoldDB" id="A0A1M5S5P8"/>
<feature type="binding site" evidence="4">
    <location>
        <position position="67"/>
    </location>
    <ligand>
        <name>substrate</name>
    </ligand>
</feature>
<dbReference type="InterPro" id="IPR011206">
    <property type="entry name" value="Citrate_lyase_beta/mcl1/mcl2"/>
</dbReference>
<dbReference type="PIRSF" id="PIRSF015582">
    <property type="entry name" value="Cit_lyase_B"/>
    <property type="match status" value="1"/>
</dbReference>
<keyword evidence="7" id="KW-0456">Lyase</keyword>
<dbReference type="InterPro" id="IPR015813">
    <property type="entry name" value="Pyrv/PenolPyrv_kinase-like_dom"/>
</dbReference>
<organism evidence="7 8">
    <name type="scientific">Desulfosporosinus lacus DSM 15449</name>
    <dbReference type="NCBI Taxonomy" id="1121420"/>
    <lineage>
        <taxon>Bacteria</taxon>
        <taxon>Bacillati</taxon>
        <taxon>Bacillota</taxon>
        <taxon>Clostridia</taxon>
        <taxon>Eubacteriales</taxon>
        <taxon>Desulfitobacteriaceae</taxon>
        <taxon>Desulfosporosinus</taxon>
    </lineage>
</organism>
<dbReference type="Gene3D" id="3.20.20.60">
    <property type="entry name" value="Phosphoenolpyruvate-binding domains"/>
    <property type="match status" value="1"/>
</dbReference>
<evidence type="ECO:0000259" key="6">
    <source>
        <dbReference type="Pfam" id="PF03328"/>
    </source>
</evidence>
<feature type="binding site" evidence="5">
    <location>
        <position position="156"/>
    </location>
    <ligand>
        <name>Mg(2+)</name>
        <dbReference type="ChEBI" id="CHEBI:18420"/>
    </ligand>
</feature>
<dbReference type="STRING" id="1121420.SAMN02746098_00749"/>
<evidence type="ECO:0000256" key="3">
    <source>
        <dbReference type="ARBA" id="ARBA00022842"/>
    </source>
</evidence>
<keyword evidence="2 5" id="KW-0479">Metal-binding</keyword>
<comment type="cofactor">
    <cofactor evidence="1">
        <name>Mg(2+)</name>
        <dbReference type="ChEBI" id="CHEBI:18420"/>
    </cofactor>
</comment>
<dbReference type="GO" id="GO:0000287">
    <property type="term" value="F:magnesium ion binding"/>
    <property type="evidence" value="ECO:0007669"/>
    <property type="project" value="TreeGrafter"/>
</dbReference>
<sequence length="297" mass="32401">MEKLRRTMLFMPGNNPGMLQDAAILGADSIILDLEDAVSLTEKDSARILVREAIKTIDYSQVEVVVRVNPLDTEFGQPDVDMIARVKPDTLLIPKANEEEIKLVDKLLDKIEKEEGYPLGCIKIIALIETALGLENVYNVIQASSRTVGVLLGGEDLTADLGIERTKEGEEIFYARNKVATVCRALKVDAIDTPFTDTNDYEGLEKDTAKAKGLGLTGKSAINPRQIETIHFVFAPTEDELKRALRILDAMEEAEKEGKGCCSLDGKMIDAPVINRAACTVDQGIRLGLISGEGGAR</sequence>
<evidence type="ECO:0000313" key="7">
    <source>
        <dbReference type="EMBL" id="SHH33588.1"/>
    </source>
</evidence>
<dbReference type="Proteomes" id="UP000183954">
    <property type="component" value="Unassembled WGS sequence"/>
</dbReference>
<dbReference type="GO" id="GO:0006107">
    <property type="term" value="P:oxaloacetate metabolic process"/>
    <property type="evidence" value="ECO:0007669"/>
    <property type="project" value="TreeGrafter"/>
</dbReference>
<protein>
    <submittedName>
        <fullName evidence="7">Citrate lyase subunit beta / citryl-CoA lyase</fullName>
    </submittedName>
</protein>
<evidence type="ECO:0000256" key="4">
    <source>
        <dbReference type="PIRSR" id="PIRSR015582-1"/>
    </source>
</evidence>
<dbReference type="InterPro" id="IPR005000">
    <property type="entry name" value="Aldolase/citrate-lyase_domain"/>
</dbReference>
<dbReference type="RefSeq" id="WP_073027957.1">
    <property type="nucleotide sequence ID" value="NZ_FQXJ01000003.1"/>
</dbReference>
<dbReference type="Pfam" id="PF03328">
    <property type="entry name" value="HpcH_HpaI"/>
    <property type="match status" value="1"/>
</dbReference>